<name>A0ACD5HQC9_9PROT</name>
<gene>
    <name evidence="1" type="ORF">EC580_004480</name>
</gene>
<sequence>MIAQPIPQQEFFLSMFPCLSPPQMVMTRPDPSPKTGGRFPPHPPRRLQKGIANADSPMAQHPFAPGYQPAVATFDYPQNQAQKDEKQAADQEVDHHALPSSYRS</sequence>
<keyword evidence="2" id="KW-1185">Reference proteome</keyword>
<protein>
    <submittedName>
        <fullName evidence="1">Uncharacterized protein</fullName>
    </submittedName>
</protein>
<organism evidence="1 2">
    <name type="scientific">Acidithiobacillus sulfuriphilus</name>
    <dbReference type="NCBI Taxonomy" id="1867749"/>
    <lineage>
        <taxon>Bacteria</taxon>
        <taxon>Pseudomonadati</taxon>
        <taxon>Pseudomonadota</taxon>
        <taxon>Acidithiobacillia</taxon>
        <taxon>Acidithiobacillales</taxon>
        <taxon>Acidithiobacillaceae</taxon>
        <taxon>Acidithiobacillus</taxon>
    </lineage>
</organism>
<evidence type="ECO:0000313" key="1">
    <source>
        <dbReference type="EMBL" id="XRI77937.1"/>
    </source>
</evidence>
<proteinExistence type="predicted"/>
<evidence type="ECO:0000313" key="2">
    <source>
        <dbReference type="Proteomes" id="UP000271650"/>
    </source>
</evidence>
<accession>A0ACD5HQC9</accession>
<dbReference type="EMBL" id="CP127527">
    <property type="protein sequence ID" value="XRI77937.1"/>
    <property type="molecule type" value="Genomic_DNA"/>
</dbReference>
<reference evidence="1 2" key="1">
    <citation type="journal article" date="2019" name="Int. J. Syst. Evol. Microbiol.">
        <title>Acidithiobacillus sulfuriphilus sp. nov.: an extremely acidophilic sulfur-oxidizing chemolithotroph isolated from a neutral pH environment.</title>
        <authorList>
            <person name="Falagan C."/>
            <person name="Moya-Beltran A."/>
            <person name="Castro M."/>
            <person name="Quatrini R."/>
            <person name="Johnson D.B."/>
        </authorList>
    </citation>
    <scope>NUCLEOTIDE SEQUENCE [LARGE SCALE GENOMIC DNA]</scope>
    <source>
        <strain evidence="1 2">CJ-2</strain>
    </source>
</reference>
<dbReference type="Proteomes" id="UP000271650">
    <property type="component" value="Chromosome"/>
</dbReference>